<dbReference type="Proteomes" id="UP001596022">
    <property type="component" value="Unassembled WGS sequence"/>
</dbReference>
<evidence type="ECO:0000313" key="2">
    <source>
        <dbReference type="Proteomes" id="UP001596022"/>
    </source>
</evidence>
<organism evidence="1 2">
    <name type="scientific">Camelliibacillus cellulosilyticus</name>
    <dbReference type="NCBI Taxonomy" id="2174486"/>
    <lineage>
        <taxon>Bacteria</taxon>
        <taxon>Bacillati</taxon>
        <taxon>Bacillota</taxon>
        <taxon>Bacilli</taxon>
        <taxon>Bacillales</taxon>
        <taxon>Sporolactobacillaceae</taxon>
        <taxon>Camelliibacillus</taxon>
    </lineage>
</organism>
<gene>
    <name evidence="1" type="ORF">ACFO4N_11850</name>
</gene>
<evidence type="ECO:0000313" key="1">
    <source>
        <dbReference type="EMBL" id="MFC4619407.1"/>
    </source>
</evidence>
<dbReference type="EMBL" id="JBHSFW010000008">
    <property type="protein sequence ID" value="MFC4619407.1"/>
    <property type="molecule type" value="Genomic_DNA"/>
</dbReference>
<protein>
    <submittedName>
        <fullName evidence="1">Phosphoribosyl-ATP pyrophosphohydrolase</fullName>
    </submittedName>
</protein>
<dbReference type="CDD" id="cd11532">
    <property type="entry name" value="NTP-PPase_COG4997"/>
    <property type="match status" value="1"/>
</dbReference>
<dbReference type="InterPro" id="IPR038735">
    <property type="entry name" value="MSMEG_1276-like_NTP-PPase_dom"/>
</dbReference>
<keyword evidence="2" id="KW-1185">Reference proteome</keyword>
<name>A0ABV9GQA6_9BACL</name>
<accession>A0ABV9GQA6</accession>
<sequence>MTIYNKLVRDKIPEIIQAGNESCETRVLEQAEFIAELKKKSQEELQEYLNSPDDQEALLELADLMEIIYALAETHGATRDELEAIRLKKAKARGGFKEKIFLIEVEEAEG</sequence>
<reference evidence="2" key="1">
    <citation type="journal article" date="2019" name="Int. J. Syst. Evol. Microbiol.">
        <title>The Global Catalogue of Microorganisms (GCM) 10K type strain sequencing project: providing services to taxonomists for standard genome sequencing and annotation.</title>
        <authorList>
            <consortium name="The Broad Institute Genomics Platform"/>
            <consortium name="The Broad Institute Genome Sequencing Center for Infectious Disease"/>
            <person name="Wu L."/>
            <person name="Ma J."/>
        </authorList>
    </citation>
    <scope>NUCLEOTIDE SEQUENCE [LARGE SCALE GENOMIC DNA]</scope>
    <source>
        <strain evidence="2">CGMCC 1.16306</strain>
    </source>
</reference>
<comment type="caution">
    <text evidence="1">The sequence shown here is derived from an EMBL/GenBank/DDBJ whole genome shotgun (WGS) entry which is preliminary data.</text>
</comment>
<proteinExistence type="predicted"/>
<dbReference type="RefSeq" id="WP_376846503.1">
    <property type="nucleotide sequence ID" value="NZ_JBHSFW010000008.1"/>
</dbReference>